<protein>
    <recommendedName>
        <fullName evidence="3">Roadblock/LAMTOR2 domain-containing protein</fullName>
    </recommendedName>
</protein>
<dbReference type="Proteomes" id="UP000441336">
    <property type="component" value="Unassembled WGS sequence"/>
</dbReference>
<evidence type="ECO:0000313" key="1">
    <source>
        <dbReference type="EMBL" id="MVN76092.1"/>
    </source>
</evidence>
<evidence type="ECO:0000313" key="2">
    <source>
        <dbReference type="Proteomes" id="UP000441336"/>
    </source>
</evidence>
<name>A0A7K1TCN4_9BACT</name>
<dbReference type="AlphaFoldDB" id="A0A7K1TCN4"/>
<comment type="caution">
    <text evidence="1">The sequence shown here is derived from an EMBL/GenBank/DDBJ whole genome shotgun (WGS) entry which is preliminary data.</text>
</comment>
<keyword evidence="2" id="KW-1185">Reference proteome</keyword>
<reference evidence="1 2" key="1">
    <citation type="submission" date="2019-12" db="EMBL/GenBank/DDBJ databases">
        <title>Hymenobacter sp. HMF4947 Genome sequencing and assembly.</title>
        <authorList>
            <person name="Kang H."/>
            <person name="Cha I."/>
            <person name="Kim H."/>
            <person name="Joh K."/>
        </authorList>
    </citation>
    <scope>NUCLEOTIDE SEQUENCE [LARGE SCALE GENOMIC DNA]</scope>
    <source>
        <strain evidence="1 2">HMF4947</strain>
    </source>
</reference>
<sequence length="151" mass="16215">MKIPFLRHLPLLGGPPIRQVVAGTGSQAPGAAAALQHLLTELPDLLMAAVLEVATGQLLATYAAERDYQPSLLATPVVAVVRQLQANQAAQGPAAEELEEVVLTLSSQLHLLRLRPGGQQFLYLAVDIRDTNLAIARELMRQAIEQIDSLN</sequence>
<dbReference type="RefSeq" id="WP_157563609.1">
    <property type="nucleotide sequence ID" value="NZ_WQKZ01000002.1"/>
</dbReference>
<accession>A0A7K1TCN4</accession>
<dbReference type="EMBL" id="WQKZ01000002">
    <property type="protein sequence ID" value="MVN76092.1"/>
    <property type="molecule type" value="Genomic_DNA"/>
</dbReference>
<proteinExistence type="predicted"/>
<organism evidence="1 2">
    <name type="scientific">Hymenobacter ginkgonis</name>
    <dbReference type="NCBI Taxonomy" id="2682976"/>
    <lineage>
        <taxon>Bacteria</taxon>
        <taxon>Pseudomonadati</taxon>
        <taxon>Bacteroidota</taxon>
        <taxon>Cytophagia</taxon>
        <taxon>Cytophagales</taxon>
        <taxon>Hymenobacteraceae</taxon>
        <taxon>Hymenobacter</taxon>
    </lineage>
</organism>
<evidence type="ECO:0008006" key="3">
    <source>
        <dbReference type="Google" id="ProtNLM"/>
    </source>
</evidence>
<gene>
    <name evidence="1" type="ORF">GO988_07125</name>
</gene>